<accession>A0AAW2TBP9</accession>
<name>A0AAW2TBP9_9LAMI</name>
<dbReference type="AlphaFoldDB" id="A0AAW2TBP9"/>
<evidence type="ECO:0000313" key="1">
    <source>
        <dbReference type="EMBL" id="KAL0402385.1"/>
    </source>
</evidence>
<reference evidence="1" key="2">
    <citation type="journal article" date="2024" name="Plant">
        <title>Genomic evolution and insights into agronomic trait innovations of Sesamum species.</title>
        <authorList>
            <person name="Miao H."/>
            <person name="Wang L."/>
            <person name="Qu L."/>
            <person name="Liu H."/>
            <person name="Sun Y."/>
            <person name="Le M."/>
            <person name="Wang Q."/>
            <person name="Wei S."/>
            <person name="Zheng Y."/>
            <person name="Lin W."/>
            <person name="Duan Y."/>
            <person name="Cao H."/>
            <person name="Xiong S."/>
            <person name="Wang X."/>
            <person name="Wei L."/>
            <person name="Li C."/>
            <person name="Ma Q."/>
            <person name="Ju M."/>
            <person name="Zhao R."/>
            <person name="Li G."/>
            <person name="Mu C."/>
            <person name="Tian Q."/>
            <person name="Mei H."/>
            <person name="Zhang T."/>
            <person name="Gao T."/>
            <person name="Zhang H."/>
        </authorList>
    </citation>
    <scope>NUCLEOTIDE SEQUENCE</scope>
    <source>
        <strain evidence="1">KEN1</strain>
    </source>
</reference>
<gene>
    <name evidence="1" type="ORF">Slati_4268400</name>
</gene>
<reference evidence="1" key="1">
    <citation type="submission" date="2020-06" db="EMBL/GenBank/DDBJ databases">
        <authorList>
            <person name="Li T."/>
            <person name="Hu X."/>
            <person name="Zhang T."/>
            <person name="Song X."/>
            <person name="Zhang H."/>
            <person name="Dai N."/>
            <person name="Sheng W."/>
            <person name="Hou X."/>
            <person name="Wei L."/>
        </authorList>
    </citation>
    <scope>NUCLEOTIDE SEQUENCE</scope>
    <source>
        <strain evidence="1">KEN1</strain>
        <tissue evidence="1">Leaf</tissue>
    </source>
</reference>
<proteinExistence type="predicted"/>
<dbReference type="EMBL" id="JACGWN010000015">
    <property type="protein sequence ID" value="KAL0402385.1"/>
    <property type="molecule type" value="Genomic_DNA"/>
</dbReference>
<sequence>MITGAGGGGLITAPSQALELSSNRRIKGDYEGNVGYFQMMIPRRPLQGGRVLTCQAPGVIGGGACGKQRQLPVV</sequence>
<organism evidence="1">
    <name type="scientific">Sesamum latifolium</name>
    <dbReference type="NCBI Taxonomy" id="2727402"/>
    <lineage>
        <taxon>Eukaryota</taxon>
        <taxon>Viridiplantae</taxon>
        <taxon>Streptophyta</taxon>
        <taxon>Embryophyta</taxon>
        <taxon>Tracheophyta</taxon>
        <taxon>Spermatophyta</taxon>
        <taxon>Magnoliopsida</taxon>
        <taxon>eudicotyledons</taxon>
        <taxon>Gunneridae</taxon>
        <taxon>Pentapetalae</taxon>
        <taxon>asterids</taxon>
        <taxon>lamiids</taxon>
        <taxon>Lamiales</taxon>
        <taxon>Pedaliaceae</taxon>
        <taxon>Sesamum</taxon>
    </lineage>
</organism>
<comment type="caution">
    <text evidence="1">The sequence shown here is derived from an EMBL/GenBank/DDBJ whole genome shotgun (WGS) entry which is preliminary data.</text>
</comment>
<protein>
    <submittedName>
        <fullName evidence="1">Uncharacterized protein</fullName>
    </submittedName>
</protein>